<evidence type="ECO:0000259" key="5">
    <source>
        <dbReference type="PROSITE" id="PS50043"/>
    </source>
</evidence>
<dbReference type="SMART" id="SM00382">
    <property type="entry name" value="AAA"/>
    <property type="match status" value="1"/>
</dbReference>
<dbReference type="PANTHER" id="PTHR44688">
    <property type="entry name" value="DNA-BINDING TRANSCRIPTIONAL ACTIVATOR DEVR_DOSR"/>
    <property type="match status" value="1"/>
</dbReference>
<dbReference type="Pfam" id="PF00196">
    <property type="entry name" value="GerE"/>
    <property type="match status" value="1"/>
</dbReference>
<evidence type="ECO:0000256" key="3">
    <source>
        <dbReference type="ARBA" id="ARBA00023163"/>
    </source>
</evidence>
<proteinExistence type="predicted"/>
<accession>A0ABV2WIH8</accession>
<dbReference type="InterPro" id="IPR003593">
    <property type="entry name" value="AAA+_ATPase"/>
</dbReference>
<keyword evidence="7" id="KW-1185">Reference proteome</keyword>
<dbReference type="Proteomes" id="UP001550628">
    <property type="component" value="Unassembled WGS sequence"/>
</dbReference>
<dbReference type="RefSeq" id="WP_356954323.1">
    <property type="nucleotide sequence ID" value="NZ_JBEYBD010000002.1"/>
</dbReference>
<dbReference type="EMBL" id="JBEYBF010000001">
    <property type="protein sequence ID" value="MEU1950684.1"/>
    <property type="molecule type" value="Genomic_DNA"/>
</dbReference>
<comment type="caution">
    <text evidence="6">The sequence shown here is derived from an EMBL/GenBank/DDBJ whole genome shotgun (WGS) entry which is preliminary data.</text>
</comment>
<feature type="region of interest" description="Disordered" evidence="4">
    <location>
        <begin position="1"/>
        <end position="20"/>
    </location>
</feature>
<evidence type="ECO:0000313" key="7">
    <source>
        <dbReference type="Proteomes" id="UP001550628"/>
    </source>
</evidence>
<evidence type="ECO:0000256" key="1">
    <source>
        <dbReference type="ARBA" id="ARBA00023015"/>
    </source>
</evidence>
<reference evidence="6 7" key="1">
    <citation type="submission" date="2024-06" db="EMBL/GenBank/DDBJ databases">
        <title>The Natural Products Discovery Center: Release of the First 8490 Sequenced Strains for Exploring Actinobacteria Biosynthetic Diversity.</title>
        <authorList>
            <person name="Kalkreuter E."/>
            <person name="Kautsar S.A."/>
            <person name="Yang D."/>
            <person name="Bader C.D."/>
            <person name="Teijaro C.N."/>
            <person name="Fluegel L."/>
            <person name="Davis C.M."/>
            <person name="Simpson J.R."/>
            <person name="Lauterbach L."/>
            <person name="Steele A.D."/>
            <person name="Gui C."/>
            <person name="Meng S."/>
            <person name="Li G."/>
            <person name="Viehrig K."/>
            <person name="Ye F."/>
            <person name="Su P."/>
            <person name="Kiefer A.F."/>
            <person name="Nichols A."/>
            <person name="Cepeda A.J."/>
            <person name="Yan W."/>
            <person name="Fan B."/>
            <person name="Jiang Y."/>
            <person name="Adhikari A."/>
            <person name="Zheng C.-J."/>
            <person name="Schuster L."/>
            <person name="Cowan T.M."/>
            <person name="Smanski M.J."/>
            <person name="Chevrette M.G."/>
            <person name="De Carvalho L.P.S."/>
            <person name="Shen B."/>
        </authorList>
    </citation>
    <scope>NUCLEOTIDE SEQUENCE [LARGE SCALE GENOMIC DNA]</scope>
    <source>
        <strain evidence="6 7">NPDC019708</strain>
    </source>
</reference>
<dbReference type="CDD" id="cd06170">
    <property type="entry name" value="LuxR_C_like"/>
    <property type="match status" value="1"/>
</dbReference>
<feature type="domain" description="HTH luxR-type" evidence="5">
    <location>
        <begin position="810"/>
        <end position="875"/>
    </location>
</feature>
<keyword evidence="1" id="KW-0805">Transcription regulation</keyword>
<dbReference type="InterPro" id="IPR016032">
    <property type="entry name" value="Sig_transdc_resp-reg_C-effctor"/>
</dbReference>
<dbReference type="InterPro" id="IPR036388">
    <property type="entry name" value="WH-like_DNA-bd_sf"/>
</dbReference>
<evidence type="ECO:0000256" key="4">
    <source>
        <dbReference type="SAM" id="MobiDB-lite"/>
    </source>
</evidence>
<sequence length="877" mass="93566">MTTSPTLDLTGRPVPRARARSPIPVLPFTPVSRPRLHSVLDAVAGSGNGGVLLICGAVGIGKTVAVADWAARRLPRSPHDTRIAWVTIREQTALWGELRARLGSSGPGAGQPAAGVGEAEAVIAALADEDAPTVLVIDDAHLITDPLALAGLEYFLQYAPPTVTTVVCARFEPPIRWHLLELHSRLTRWGGPELALSPEEAAGLCAEHGCALDPESLGTLMSLTQGWAALVRIAAIYLAAHDGAHRDALTALARPPHAFTDLLVGELIDTLSPALRQFLTCTSIAEEFTEELADAMVGGGSAHRLYELNRINFPMTSLTRGGKVWHTYHPMLRAYFRAEANRLGTDLCSDLRLRAARQLMSAGELRAALPHLLTVADHRPLAGFLAEHALALVFAGDGAALFDSLADTAPDVLADPYLRLLQVTDALLHGDSGSAQAYRDSARLLADDDPLSLAGPHRLEALTTAVDAELAVATGSATETGVFPDRMPPADRPDLDGYLAVTTGTALALRGELARGEERLRIALSRTRSRCHPRLRLIAVTRLAVTAGLAGSITTMRQRAERACAIARDHDLLDLPETVHATALEAYGAYLQGIEPQPGHIRILCAEHIRRDGTPGPVAGWLPHVVGSLLDCRHSADRGAAAERLRRSIGRLLDADPPPALSGGLVGAAVWALLEAGETATAQHLTERARAVLGRTPDTVLSGAALTAASGNHHGVVLQVEPLLTATPNLHPVTQLTGWLLYARAHHQLGNDSKTREAVDNGLCIAATHRITRPFFDVPGTIELLDYYAGCFGHRSAFADSVRAGHQARRRADHPALTATELTILRQLPSGRTTQHIADDLGVSINTVKTHLRGIYAKLGTSSRMETLQEARRTGLL</sequence>
<dbReference type="InterPro" id="IPR027417">
    <property type="entry name" value="P-loop_NTPase"/>
</dbReference>
<dbReference type="PROSITE" id="PS50043">
    <property type="entry name" value="HTH_LUXR_2"/>
    <property type="match status" value="1"/>
</dbReference>
<dbReference type="SUPFAM" id="SSF46894">
    <property type="entry name" value="C-terminal effector domain of the bipartite response regulators"/>
    <property type="match status" value="1"/>
</dbReference>
<dbReference type="SUPFAM" id="SSF52540">
    <property type="entry name" value="P-loop containing nucleoside triphosphate hydrolases"/>
    <property type="match status" value="1"/>
</dbReference>
<dbReference type="PANTHER" id="PTHR44688:SF16">
    <property type="entry name" value="DNA-BINDING TRANSCRIPTIONAL ACTIVATOR DEVR_DOSR"/>
    <property type="match status" value="1"/>
</dbReference>
<keyword evidence="2" id="KW-0238">DNA-binding</keyword>
<dbReference type="Gene3D" id="3.40.50.300">
    <property type="entry name" value="P-loop containing nucleotide triphosphate hydrolases"/>
    <property type="match status" value="1"/>
</dbReference>
<evidence type="ECO:0000256" key="2">
    <source>
        <dbReference type="ARBA" id="ARBA00023125"/>
    </source>
</evidence>
<dbReference type="SMART" id="SM00421">
    <property type="entry name" value="HTH_LUXR"/>
    <property type="match status" value="1"/>
</dbReference>
<keyword evidence="3" id="KW-0804">Transcription</keyword>
<name>A0ABV2WIH8_9NOCA</name>
<dbReference type="Pfam" id="PF25873">
    <property type="entry name" value="WHD_MalT"/>
    <property type="match status" value="1"/>
</dbReference>
<dbReference type="Gene3D" id="1.10.10.10">
    <property type="entry name" value="Winged helix-like DNA-binding domain superfamily/Winged helix DNA-binding domain"/>
    <property type="match status" value="1"/>
</dbReference>
<evidence type="ECO:0000313" key="6">
    <source>
        <dbReference type="EMBL" id="MEU1950684.1"/>
    </source>
</evidence>
<gene>
    <name evidence="6" type="ORF">ABZ510_02395</name>
</gene>
<dbReference type="InterPro" id="IPR059106">
    <property type="entry name" value="WHD_MalT"/>
</dbReference>
<dbReference type="InterPro" id="IPR000792">
    <property type="entry name" value="Tscrpt_reg_LuxR_C"/>
</dbReference>
<protein>
    <submittedName>
        <fullName evidence="6">LuxR C-terminal-related transcriptional regulator</fullName>
    </submittedName>
</protein>
<organism evidence="6 7">
    <name type="scientific">Nocardia rhamnosiphila</name>
    <dbReference type="NCBI Taxonomy" id="426716"/>
    <lineage>
        <taxon>Bacteria</taxon>
        <taxon>Bacillati</taxon>
        <taxon>Actinomycetota</taxon>
        <taxon>Actinomycetes</taxon>
        <taxon>Mycobacteriales</taxon>
        <taxon>Nocardiaceae</taxon>
        <taxon>Nocardia</taxon>
    </lineage>
</organism>
<dbReference type="PRINTS" id="PR00038">
    <property type="entry name" value="HTHLUXR"/>
</dbReference>